<proteinExistence type="predicted"/>
<evidence type="ECO:0000313" key="1">
    <source>
        <dbReference type="EMBL" id="CAJ2628821.1"/>
    </source>
</evidence>
<organism evidence="1 2">
    <name type="scientific">Trifolium pratense</name>
    <name type="common">Red clover</name>
    <dbReference type="NCBI Taxonomy" id="57577"/>
    <lineage>
        <taxon>Eukaryota</taxon>
        <taxon>Viridiplantae</taxon>
        <taxon>Streptophyta</taxon>
        <taxon>Embryophyta</taxon>
        <taxon>Tracheophyta</taxon>
        <taxon>Spermatophyta</taxon>
        <taxon>Magnoliopsida</taxon>
        <taxon>eudicotyledons</taxon>
        <taxon>Gunneridae</taxon>
        <taxon>Pentapetalae</taxon>
        <taxon>rosids</taxon>
        <taxon>fabids</taxon>
        <taxon>Fabales</taxon>
        <taxon>Fabaceae</taxon>
        <taxon>Papilionoideae</taxon>
        <taxon>50 kb inversion clade</taxon>
        <taxon>NPAAA clade</taxon>
        <taxon>Hologalegina</taxon>
        <taxon>IRL clade</taxon>
        <taxon>Trifolieae</taxon>
        <taxon>Trifolium</taxon>
    </lineage>
</organism>
<evidence type="ECO:0000313" key="2">
    <source>
        <dbReference type="Proteomes" id="UP001177021"/>
    </source>
</evidence>
<reference evidence="1" key="1">
    <citation type="submission" date="2023-10" db="EMBL/GenBank/DDBJ databases">
        <authorList>
            <person name="Rodriguez Cubillos JULIANA M."/>
            <person name="De Vega J."/>
        </authorList>
    </citation>
    <scope>NUCLEOTIDE SEQUENCE</scope>
</reference>
<keyword evidence="2" id="KW-1185">Reference proteome</keyword>
<comment type="caution">
    <text evidence="1">The sequence shown here is derived from an EMBL/GenBank/DDBJ whole genome shotgun (WGS) entry which is preliminary data.</text>
</comment>
<name>A0ACB0I9F2_TRIPR</name>
<accession>A0ACB0I9F2</accession>
<protein>
    <submittedName>
        <fullName evidence="1">Uncharacterized protein</fullName>
    </submittedName>
</protein>
<dbReference type="Proteomes" id="UP001177021">
    <property type="component" value="Unassembled WGS sequence"/>
</dbReference>
<dbReference type="EMBL" id="CASHSV030000001">
    <property type="protein sequence ID" value="CAJ2628821.1"/>
    <property type="molecule type" value="Genomic_DNA"/>
</dbReference>
<sequence>MESLLSEKTPKNKAMWFYPKVLGFNPSQRWGHSACFSGRLMYVFGGCCGGLHFSDVLCLDLDKMEWNKVTTTGEKPGPRDSHSAVLVGHKMIVFGGTNGFKKVNETHILDLYTKEWIKPKCEGTPPSPRESHTATLVGNERLVIFGGSGEGDANYLNDLHILDLRSMRWSSIEVNGDLPVPRDSHCSLAIGNKVIVYGGDSGDQYHGDVSLLDMETMTWTRLKNQGSSPGVRAGHAAVNIGTKVYIIGGVGDKRYSNDIWVFDIHSCLWTQLDIHGQHPQGRFSHTAVVADTDIVIYGGRCGEDERPLNELLVLQIGANDISGCKVFGSYWNQEKKTILGGGADANTVKNNTNKTPRIGNNLLGKWGYAVASERAQPYQFDSGTSQQKRRRIAATKVWDVESEQEEHSLSLSQHSSPSQSDHEQTPGQKPNASSVMDSQRYHRVKLVNKTPSTCHLDNFLSNKRFLKKCTPMSQQDLHVIDHQPKQEQYLHVDDDKKGTRHQALEPKPASRGHTQQLVGAEVRGKVDGAFDSGFLMTAVVNGRLFRGVLFAPGAGVAEPNCSLPCLFPSTQSLMNSNHVDNSRDSEKVTNCSRSESCYGLRQPLHALPSPIMKGAAIVSLPEEHKIRSDLQGLALTLGGPASGNHV</sequence>
<gene>
    <name evidence="1" type="ORF">MILVUS5_LOCUS949</name>
</gene>